<dbReference type="SUPFAM" id="SSF55785">
    <property type="entry name" value="PYP-like sensor domain (PAS domain)"/>
    <property type="match status" value="3"/>
</dbReference>
<dbReference type="AlphaFoldDB" id="A0A919E2Y2"/>
<organism evidence="8 9">
    <name type="scientific">Kordiimonas sediminis</name>
    <dbReference type="NCBI Taxonomy" id="1735581"/>
    <lineage>
        <taxon>Bacteria</taxon>
        <taxon>Pseudomonadati</taxon>
        <taxon>Pseudomonadota</taxon>
        <taxon>Alphaproteobacteria</taxon>
        <taxon>Kordiimonadales</taxon>
        <taxon>Kordiimonadaceae</taxon>
        <taxon>Kordiimonas</taxon>
    </lineage>
</organism>
<evidence type="ECO:0000259" key="7">
    <source>
        <dbReference type="PROSITE" id="PS50192"/>
    </source>
</evidence>
<keyword evidence="2" id="KW-0807">Transducer</keyword>
<dbReference type="PROSITE" id="PS50192">
    <property type="entry name" value="T_SNARE"/>
    <property type="match status" value="1"/>
</dbReference>
<sequence>MFQIFTPSKTNSETQFIKALDTSLAMIEFSITGEILNANQNFLDILGYKLEDIVGKHHRIFLSEQERTSSSYKAFWQELAGGIQKTGQFCRFSKSGEQVWIQATYSPVSDKNGKIVSVVKVASDISAEMAQKFRNDGILQAIDRSQGVIEFAPDGTILNANNNFLKLVGYTLEELKGRHHRLFVANEYAMSTEYETFWQTLRQGTFFSDTFRRFNKDGDSFWIQATYNPIMDHAGNVIRVVKLATDVTNEVNRNIDTTAQLEALRKTTAVIAFSPDGIILDANANFLSALGYSLPEIQGKHHKIFLDASQIASKEYQEFWTSLASGKAFTGEFKRISKNGDEVWIQASYNPVLDTDGKVVKIVKFATDITDVIQRRRIREQVGGKVDTSLQKILTTVSDVTNKCTSVTTATEQSLMTVQSVAAATQQFETSNSEISRNMAMSRDMARTAKEEARYVDRSSAQLQSSAQSMSSVTKVISDIAAQINLLALNATIESARAGEAGKGFAVVASEVKNLSTQVAAATEDIGIEIRKMQTVSEDVVGNLARINQSIEELEHNITSISSAVEEQSSTTSEINRNMQLAQQAVTEINSNIKDISDEVTLTDELANAGVLLYKELRAQEMNASSVQ</sequence>
<protein>
    <submittedName>
        <fullName evidence="8">Signal transduction histidine kinase</fullName>
    </submittedName>
</protein>
<dbReference type="SMART" id="SM00086">
    <property type="entry name" value="PAC"/>
    <property type="match status" value="3"/>
</dbReference>
<dbReference type="InterPro" id="IPR035965">
    <property type="entry name" value="PAS-like_dom_sf"/>
</dbReference>
<dbReference type="GO" id="GO:0016020">
    <property type="term" value="C:membrane"/>
    <property type="evidence" value="ECO:0007669"/>
    <property type="project" value="InterPro"/>
</dbReference>
<dbReference type="PRINTS" id="PR00260">
    <property type="entry name" value="CHEMTRNSDUCR"/>
</dbReference>
<dbReference type="InterPro" id="IPR004090">
    <property type="entry name" value="Chemotax_Me-accpt_rcpt"/>
</dbReference>
<evidence type="ECO:0000259" key="6">
    <source>
        <dbReference type="PROSITE" id="PS50113"/>
    </source>
</evidence>
<keyword evidence="8" id="KW-0418">Kinase</keyword>
<feature type="coiled-coil region" evidence="3">
    <location>
        <begin position="544"/>
        <end position="599"/>
    </location>
</feature>
<dbReference type="Gene3D" id="1.10.287.950">
    <property type="entry name" value="Methyl-accepting chemotaxis protein"/>
    <property type="match status" value="1"/>
</dbReference>
<evidence type="ECO:0000259" key="4">
    <source>
        <dbReference type="PROSITE" id="PS50111"/>
    </source>
</evidence>
<reference evidence="8" key="2">
    <citation type="submission" date="2020-09" db="EMBL/GenBank/DDBJ databases">
        <authorList>
            <person name="Sun Q."/>
            <person name="Kim S."/>
        </authorList>
    </citation>
    <scope>NUCLEOTIDE SEQUENCE</scope>
    <source>
        <strain evidence="8">KCTC 42590</strain>
    </source>
</reference>
<feature type="domain" description="PAC" evidence="6">
    <location>
        <begin position="85"/>
        <end position="137"/>
    </location>
</feature>
<dbReference type="Proteomes" id="UP000630923">
    <property type="component" value="Unassembled WGS sequence"/>
</dbReference>
<dbReference type="Pfam" id="PF00015">
    <property type="entry name" value="MCPsignal"/>
    <property type="match status" value="1"/>
</dbReference>
<evidence type="ECO:0000313" key="9">
    <source>
        <dbReference type="Proteomes" id="UP000630923"/>
    </source>
</evidence>
<feature type="domain" description="PAS" evidence="5">
    <location>
        <begin position="12"/>
        <end position="56"/>
    </location>
</feature>
<dbReference type="PANTHER" id="PTHR24422">
    <property type="entry name" value="CHEMOTAXIS PROTEIN METHYLTRANSFERASE"/>
    <property type="match status" value="1"/>
</dbReference>
<dbReference type="InterPro" id="IPR050903">
    <property type="entry name" value="Bact_Chemotaxis_MeTrfase"/>
</dbReference>
<feature type="domain" description="Methyl-accepting transducer" evidence="4">
    <location>
        <begin position="382"/>
        <end position="604"/>
    </location>
</feature>
<gene>
    <name evidence="8" type="ORF">GCM10017044_05220</name>
</gene>
<dbReference type="SUPFAM" id="SSF58104">
    <property type="entry name" value="Methyl-accepting chemotaxis protein (MCP) signaling domain"/>
    <property type="match status" value="1"/>
</dbReference>
<keyword evidence="9" id="KW-1185">Reference proteome</keyword>
<evidence type="ECO:0000259" key="5">
    <source>
        <dbReference type="PROSITE" id="PS50112"/>
    </source>
</evidence>
<dbReference type="GO" id="GO:0007165">
    <property type="term" value="P:signal transduction"/>
    <property type="evidence" value="ECO:0007669"/>
    <property type="project" value="UniProtKB-KW"/>
</dbReference>
<dbReference type="PROSITE" id="PS50112">
    <property type="entry name" value="PAS"/>
    <property type="match status" value="2"/>
</dbReference>
<dbReference type="Pfam" id="PF08447">
    <property type="entry name" value="PAS_3"/>
    <property type="match status" value="3"/>
</dbReference>
<dbReference type="CDD" id="cd00130">
    <property type="entry name" value="PAS"/>
    <property type="match status" value="3"/>
</dbReference>
<accession>A0A919E2Y2</accession>
<dbReference type="PANTHER" id="PTHR24422:SF10">
    <property type="entry name" value="CHEMOTAXIS PROTEIN METHYLTRANSFERASE 2"/>
    <property type="match status" value="1"/>
</dbReference>
<comment type="similarity">
    <text evidence="1">Belongs to the methyl-accepting chemotaxis (MCP) protein family.</text>
</comment>
<dbReference type="NCBIfam" id="TIGR00229">
    <property type="entry name" value="sensory_box"/>
    <property type="match status" value="3"/>
</dbReference>
<proteinExistence type="inferred from homology"/>
<dbReference type="InterPro" id="IPR000014">
    <property type="entry name" value="PAS"/>
</dbReference>
<dbReference type="GO" id="GO:0016301">
    <property type="term" value="F:kinase activity"/>
    <property type="evidence" value="ECO:0007669"/>
    <property type="project" value="UniProtKB-KW"/>
</dbReference>
<comment type="caution">
    <text evidence="8">The sequence shown here is derived from an EMBL/GenBank/DDBJ whole genome shotgun (WGS) entry which is preliminary data.</text>
</comment>
<evidence type="ECO:0000256" key="3">
    <source>
        <dbReference type="SAM" id="Coils"/>
    </source>
</evidence>
<dbReference type="GO" id="GO:0004888">
    <property type="term" value="F:transmembrane signaling receptor activity"/>
    <property type="evidence" value="ECO:0007669"/>
    <property type="project" value="InterPro"/>
</dbReference>
<dbReference type="GO" id="GO:0006935">
    <property type="term" value="P:chemotaxis"/>
    <property type="evidence" value="ECO:0007669"/>
    <property type="project" value="InterPro"/>
</dbReference>
<dbReference type="SMART" id="SM00283">
    <property type="entry name" value="MA"/>
    <property type="match status" value="1"/>
</dbReference>
<dbReference type="SMART" id="SM00091">
    <property type="entry name" value="PAS"/>
    <property type="match status" value="3"/>
</dbReference>
<dbReference type="EMBL" id="BNCI01000001">
    <property type="protein sequence ID" value="GHF14088.1"/>
    <property type="molecule type" value="Genomic_DNA"/>
</dbReference>
<feature type="domain" description="PAS" evidence="5">
    <location>
        <begin position="154"/>
        <end position="178"/>
    </location>
</feature>
<dbReference type="RefSeq" id="WP_191249994.1">
    <property type="nucleotide sequence ID" value="NZ_BNCI01000001.1"/>
</dbReference>
<dbReference type="InterPro" id="IPR001610">
    <property type="entry name" value="PAC"/>
</dbReference>
<feature type="domain" description="T-SNARE coiled-coil homology" evidence="7">
    <location>
        <begin position="534"/>
        <end position="596"/>
    </location>
</feature>
<dbReference type="InterPro" id="IPR000727">
    <property type="entry name" value="T_SNARE_dom"/>
</dbReference>
<evidence type="ECO:0000313" key="8">
    <source>
        <dbReference type="EMBL" id="GHF14088.1"/>
    </source>
</evidence>
<dbReference type="PROSITE" id="PS50113">
    <property type="entry name" value="PAC"/>
    <property type="match status" value="3"/>
</dbReference>
<keyword evidence="8" id="KW-0808">Transferase</keyword>
<dbReference type="InterPro" id="IPR000700">
    <property type="entry name" value="PAS-assoc_C"/>
</dbReference>
<feature type="domain" description="PAC" evidence="6">
    <location>
        <begin position="207"/>
        <end position="259"/>
    </location>
</feature>
<name>A0A919E2Y2_9PROT</name>
<feature type="domain" description="PAC" evidence="6">
    <location>
        <begin position="329"/>
        <end position="381"/>
    </location>
</feature>
<reference evidence="8" key="1">
    <citation type="journal article" date="2014" name="Int. J. Syst. Evol. Microbiol.">
        <title>Complete genome sequence of Corynebacterium casei LMG S-19264T (=DSM 44701T), isolated from a smear-ripened cheese.</title>
        <authorList>
            <consortium name="US DOE Joint Genome Institute (JGI-PGF)"/>
            <person name="Walter F."/>
            <person name="Albersmeier A."/>
            <person name="Kalinowski J."/>
            <person name="Ruckert C."/>
        </authorList>
    </citation>
    <scope>NUCLEOTIDE SEQUENCE</scope>
    <source>
        <strain evidence="8">KCTC 42590</strain>
    </source>
</reference>
<dbReference type="Gene3D" id="3.30.450.20">
    <property type="entry name" value="PAS domain"/>
    <property type="match status" value="3"/>
</dbReference>
<evidence type="ECO:0000256" key="1">
    <source>
        <dbReference type="ARBA" id="ARBA00029447"/>
    </source>
</evidence>
<keyword evidence="3" id="KW-0175">Coiled coil</keyword>
<dbReference type="InterPro" id="IPR013655">
    <property type="entry name" value="PAS_fold_3"/>
</dbReference>
<evidence type="ECO:0000256" key="2">
    <source>
        <dbReference type="PROSITE-ProRule" id="PRU00284"/>
    </source>
</evidence>
<dbReference type="InterPro" id="IPR004089">
    <property type="entry name" value="MCPsignal_dom"/>
</dbReference>
<dbReference type="PROSITE" id="PS50111">
    <property type="entry name" value="CHEMOTAXIS_TRANSDUC_2"/>
    <property type="match status" value="1"/>
</dbReference>